<dbReference type="Proteomes" id="UP000245207">
    <property type="component" value="Unassembled WGS sequence"/>
</dbReference>
<accession>A0A2U1M932</accession>
<name>A0A2U1M932_ARTAN</name>
<dbReference type="EMBL" id="PKPP01006074">
    <property type="protein sequence ID" value="PWA57755.1"/>
    <property type="molecule type" value="Genomic_DNA"/>
</dbReference>
<protein>
    <submittedName>
        <fullName evidence="1">Uncharacterized protein</fullName>
    </submittedName>
</protein>
<dbReference type="AlphaFoldDB" id="A0A2U1M932"/>
<evidence type="ECO:0000313" key="2">
    <source>
        <dbReference type="Proteomes" id="UP000245207"/>
    </source>
</evidence>
<reference evidence="1 2" key="1">
    <citation type="journal article" date="2018" name="Mol. Plant">
        <title>The genome of Artemisia annua provides insight into the evolution of Asteraceae family and artemisinin biosynthesis.</title>
        <authorList>
            <person name="Shen Q."/>
            <person name="Zhang L."/>
            <person name="Liao Z."/>
            <person name="Wang S."/>
            <person name="Yan T."/>
            <person name="Shi P."/>
            <person name="Liu M."/>
            <person name="Fu X."/>
            <person name="Pan Q."/>
            <person name="Wang Y."/>
            <person name="Lv Z."/>
            <person name="Lu X."/>
            <person name="Zhang F."/>
            <person name="Jiang W."/>
            <person name="Ma Y."/>
            <person name="Chen M."/>
            <person name="Hao X."/>
            <person name="Li L."/>
            <person name="Tang Y."/>
            <person name="Lv G."/>
            <person name="Zhou Y."/>
            <person name="Sun X."/>
            <person name="Brodelius P.E."/>
            <person name="Rose J.K.C."/>
            <person name="Tang K."/>
        </authorList>
    </citation>
    <scope>NUCLEOTIDE SEQUENCE [LARGE SCALE GENOMIC DNA]</scope>
    <source>
        <strain evidence="2">cv. Huhao1</strain>
        <tissue evidence="1">Leaf</tissue>
    </source>
</reference>
<evidence type="ECO:0000313" key="1">
    <source>
        <dbReference type="EMBL" id="PWA57755.1"/>
    </source>
</evidence>
<keyword evidence="2" id="KW-1185">Reference proteome</keyword>
<proteinExistence type="predicted"/>
<sequence>MNCVCGGGIWDAWGGRSKCGDRKTYSFHCTQNYIHCSITVKTWWKQFGGVPYAKWHAPQRVAVAKGQSIGL</sequence>
<organism evidence="1 2">
    <name type="scientific">Artemisia annua</name>
    <name type="common">Sweet wormwood</name>
    <dbReference type="NCBI Taxonomy" id="35608"/>
    <lineage>
        <taxon>Eukaryota</taxon>
        <taxon>Viridiplantae</taxon>
        <taxon>Streptophyta</taxon>
        <taxon>Embryophyta</taxon>
        <taxon>Tracheophyta</taxon>
        <taxon>Spermatophyta</taxon>
        <taxon>Magnoliopsida</taxon>
        <taxon>eudicotyledons</taxon>
        <taxon>Gunneridae</taxon>
        <taxon>Pentapetalae</taxon>
        <taxon>asterids</taxon>
        <taxon>campanulids</taxon>
        <taxon>Asterales</taxon>
        <taxon>Asteraceae</taxon>
        <taxon>Asteroideae</taxon>
        <taxon>Anthemideae</taxon>
        <taxon>Artemisiinae</taxon>
        <taxon>Artemisia</taxon>
    </lineage>
</organism>
<comment type="caution">
    <text evidence="1">The sequence shown here is derived from an EMBL/GenBank/DDBJ whole genome shotgun (WGS) entry which is preliminary data.</text>
</comment>
<gene>
    <name evidence="1" type="ORF">CTI12_AA404930</name>
</gene>